<dbReference type="Proteomes" id="UP000192578">
    <property type="component" value="Unassembled WGS sequence"/>
</dbReference>
<evidence type="ECO:0000313" key="2">
    <source>
        <dbReference type="EMBL" id="OQV13450.1"/>
    </source>
</evidence>
<organism evidence="2 3">
    <name type="scientific">Hypsibius exemplaris</name>
    <name type="common">Freshwater tardigrade</name>
    <dbReference type="NCBI Taxonomy" id="2072580"/>
    <lineage>
        <taxon>Eukaryota</taxon>
        <taxon>Metazoa</taxon>
        <taxon>Ecdysozoa</taxon>
        <taxon>Tardigrada</taxon>
        <taxon>Eutardigrada</taxon>
        <taxon>Parachela</taxon>
        <taxon>Hypsibioidea</taxon>
        <taxon>Hypsibiidae</taxon>
        <taxon>Hypsibius</taxon>
    </lineage>
</organism>
<dbReference type="EMBL" id="MTYJ01000123">
    <property type="protein sequence ID" value="OQV13450.1"/>
    <property type="molecule type" value="Genomic_DNA"/>
</dbReference>
<evidence type="ECO:0000256" key="1">
    <source>
        <dbReference type="SAM" id="MobiDB-lite"/>
    </source>
</evidence>
<evidence type="ECO:0000313" key="3">
    <source>
        <dbReference type="Proteomes" id="UP000192578"/>
    </source>
</evidence>
<proteinExistence type="predicted"/>
<dbReference type="AlphaFoldDB" id="A0A1W0WE24"/>
<feature type="compositionally biased region" description="Basic and acidic residues" evidence="1">
    <location>
        <begin position="16"/>
        <end position="30"/>
    </location>
</feature>
<comment type="caution">
    <text evidence="2">The sequence shown here is derived from an EMBL/GenBank/DDBJ whole genome shotgun (WGS) entry which is preliminary data.</text>
</comment>
<keyword evidence="3" id="KW-1185">Reference proteome</keyword>
<name>A0A1W0WE24_HYPEX</name>
<sequence>MSRIEKYGMLKRKFLAAERERCPEETHQRDLPSPLRQDPTRWKKQRRSPCPQPPPRCIPSSASIEISKRGIVETIPNPESVFPNHKRDGVSSDSSDDVSAVDKFARLAELGGEAGEIIAQLDDLLASVEETIRESREADGEFLKRAINSKASPGRGVEPHRFFPIDVEEAEEEAKNRTIYNG</sequence>
<reference evidence="3" key="1">
    <citation type="submission" date="2017-01" db="EMBL/GenBank/DDBJ databases">
        <title>Comparative genomics of anhydrobiosis in the tardigrade Hypsibius dujardini.</title>
        <authorList>
            <person name="Yoshida Y."/>
            <person name="Koutsovoulos G."/>
            <person name="Laetsch D."/>
            <person name="Stevens L."/>
            <person name="Kumar S."/>
            <person name="Horikawa D."/>
            <person name="Ishino K."/>
            <person name="Komine S."/>
            <person name="Tomita M."/>
            <person name="Blaxter M."/>
            <person name="Arakawa K."/>
        </authorList>
    </citation>
    <scope>NUCLEOTIDE SEQUENCE [LARGE SCALE GENOMIC DNA]</scope>
    <source>
        <strain evidence="3">Z151</strain>
    </source>
</reference>
<feature type="region of interest" description="Disordered" evidence="1">
    <location>
        <begin position="16"/>
        <end position="98"/>
    </location>
</feature>
<accession>A0A1W0WE24</accession>
<gene>
    <name evidence="2" type="ORF">BV898_12302</name>
</gene>
<protein>
    <submittedName>
        <fullName evidence="2">Uncharacterized protein</fullName>
    </submittedName>
</protein>